<dbReference type="EMBL" id="CBXI010000023">
    <property type="protein sequence ID" value="CDL91246.1"/>
    <property type="molecule type" value="Genomic_DNA"/>
</dbReference>
<keyword evidence="2" id="KW-1185">Reference proteome</keyword>
<evidence type="ECO:0000313" key="2">
    <source>
        <dbReference type="Proteomes" id="UP000019482"/>
    </source>
</evidence>
<reference evidence="1 2" key="1">
    <citation type="journal article" date="2015" name="Genome Announc.">
        <title>Draft Genome Sequence of Clostridium tyrobutyricum Strain DIVETGP, Isolated from Cow's Milk for Grana Padano Production.</title>
        <authorList>
            <person name="Soggiu A."/>
            <person name="Piras C."/>
            <person name="Gaiarsa S."/>
            <person name="Sassera D."/>
            <person name="Roncada P."/>
            <person name="Bendixen E."/>
            <person name="Brasca M."/>
            <person name="Bonizzi L."/>
        </authorList>
    </citation>
    <scope>NUCLEOTIDE SEQUENCE [LARGE SCALE GENOMIC DNA]</scope>
    <source>
        <strain evidence="1 2">DIVETGP</strain>
    </source>
</reference>
<accession>W6N4X2</accession>
<dbReference type="AlphaFoldDB" id="W6N4X2"/>
<sequence length="289" mass="34247">MKEDKKVIYITDEKPGQISIISNIKKYTNLKDYSYIKKFTNNNSNLKICSLETATKIDQKFDLIIYDDISSFSYHNRYEILDILDKLAYENSRIISYSIEEILKNADYIIIPLKNNKFPIVEPRTVITRINISKDIPFVIYDYLKWSINAGRKVIIYVPDYIKVREVSSYIRQYCKYILKNIMCFERERPDEKVISKFFNMENAVLITDYFGDLISHIENSDIMIYFADNKSFNYKEFIYLCASVARDKKNLKGEVIFLANYETKEMEKAKCIARNFNKEAWNMGLLKV</sequence>
<proteinExistence type="predicted"/>
<comment type="caution">
    <text evidence="1">The sequence shown here is derived from an EMBL/GenBank/DDBJ whole genome shotgun (WGS) entry which is preliminary data.</text>
</comment>
<evidence type="ECO:0000313" key="1">
    <source>
        <dbReference type="EMBL" id="CDL91246.1"/>
    </source>
</evidence>
<dbReference type="Proteomes" id="UP000019482">
    <property type="component" value="Unassembled WGS sequence"/>
</dbReference>
<protein>
    <submittedName>
        <fullName evidence="1">ComF operon protein A, DNA transporter ATPase</fullName>
    </submittedName>
</protein>
<name>W6N4X2_CLOTY</name>
<organism evidence="1 2">
    <name type="scientific">Clostridium tyrobutyricum DIVETGP</name>
    <dbReference type="NCBI Taxonomy" id="1408889"/>
    <lineage>
        <taxon>Bacteria</taxon>
        <taxon>Bacillati</taxon>
        <taxon>Bacillota</taxon>
        <taxon>Clostridia</taxon>
        <taxon>Eubacteriales</taxon>
        <taxon>Clostridiaceae</taxon>
        <taxon>Clostridium</taxon>
    </lineage>
</organism>
<gene>
    <name evidence="1" type="ORF">CTDIVETGP_1316</name>
</gene>